<dbReference type="AlphaFoldDB" id="A0A6J4VQF1"/>
<gene>
    <name evidence="1" type="ORF">AVDCRST_MAG87-3913</name>
</gene>
<dbReference type="EMBL" id="CADCWJ010000860">
    <property type="protein sequence ID" value="CAA9585635.1"/>
    <property type="molecule type" value="Genomic_DNA"/>
</dbReference>
<name>A0A6J4VQF1_9BACT</name>
<organism evidence="1">
    <name type="scientific">uncultured Thermomicrobiales bacterium</name>
    <dbReference type="NCBI Taxonomy" id="1645740"/>
    <lineage>
        <taxon>Bacteria</taxon>
        <taxon>Pseudomonadati</taxon>
        <taxon>Thermomicrobiota</taxon>
        <taxon>Thermomicrobia</taxon>
        <taxon>Thermomicrobiales</taxon>
        <taxon>environmental samples</taxon>
    </lineage>
</organism>
<feature type="non-terminal residue" evidence="1">
    <location>
        <position position="1"/>
    </location>
</feature>
<proteinExistence type="predicted"/>
<accession>A0A6J4VQF1</accession>
<reference evidence="1" key="1">
    <citation type="submission" date="2020-02" db="EMBL/GenBank/DDBJ databases">
        <authorList>
            <person name="Meier V. D."/>
        </authorList>
    </citation>
    <scope>NUCLEOTIDE SEQUENCE</scope>
    <source>
        <strain evidence="1">AVDCRST_MAG87</strain>
    </source>
</reference>
<sequence length="70" mass="8077">GIRPHEAHRPERLRALRVPIPGQRLPVPCRRCAAQRLHESHGCLHLGDDQRHPMRRFIGLARIRSVPRAV</sequence>
<evidence type="ECO:0000313" key="1">
    <source>
        <dbReference type="EMBL" id="CAA9585635.1"/>
    </source>
</evidence>
<protein>
    <submittedName>
        <fullName evidence="1">Uncharacterized protein</fullName>
    </submittedName>
</protein>
<feature type="non-terminal residue" evidence="1">
    <location>
        <position position="70"/>
    </location>
</feature>